<evidence type="ECO:0000259" key="2">
    <source>
        <dbReference type="Pfam" id="PF03572"/>
    </source>
</evidence>
<dbReference type="InterPro" id="IPR029045">
    <property type="entry name" value="ClpP/crotonase-like_dom_sf"/>
</dbReference>
<feature type="signal peptide" evidence="1">
    <location>
        <begin position="1"/>
        <end position="18"/>
    </location>
</feature>
<feature type="chain" id="PRO_5046660412" description="Tail specific protease domain-containing protein" evidence="1">
    <location>
        <begin position="19"/>
        <end position="462"/>
    </location>
</feature>
<keyword evidence="4" id="KW-1185">Reference proteome</keyword>
<feature type="domain" description="Tail specific protease" evidence="2">
    <location>
        <begin position="236"/>
        <end position="447"/>
    </location>
</feature>
<dbReference type="Proteomes" id="UP000676386">
    <property type="component" value="Unassembled WGS sequence"/>
</dbReference>
<name>A0ABS5J0U6_9BACT</name>
<protein>
    <recommendedName>
        <fullName evidence="2">Tail specific protease domain-containing protein</fullName>
    </recommendedName>
</protein>
<dbReference type="SUPFAM" id="SSF52096">
    <property type="entry name" value="ClpP/crotonase"/>
    <property type="match status" value="1"/>
</dbReference>
<proteinExistence type="predicted"/>
<dbReference type="Gene3D" id="3.90.226.10">
    <property type="entry name" value="2-enoyl-CoA Hydratase, Chain A, domain 1"/>
    <property type="match status" value="1"/>
</dbReference>
<dbReference type="Pfam" id="PF03572">
    <property type="entry name" value="Peptidase_S41"/>
    <property type="match status" value="1"/>
</dbReference>
<accession>A0ABS5J0U6</accession>
<evidence type="ECO:0000313" key="4">
    <source>
        <dbReference type="Proteomes" id="UP000676386"/>
    </source>
</evidence>
<keyword evidence="1" id="KW-0732">Signal</keyword>
<dbReference type="InterPro" id="IPR005151">
    <property type="entry name" value="Tail-specific_protease"/>
</dbReference>
<evidence type="ECO:0000256" key="1">
    <source>
        <dbReference type="SAM" id="SignalP"/>
    </source>
</evidence>
<gene>
    <name evidence="3" type="ORF">KE626_15730</name>
</gene>
<organism evidence="3 4">
    <name type="scientific">Chitinophaga hostae</name>
    <dbReference type="NCBI Taxonomy" id="2831022"/>
    <lineage>
        <taxon>Bacteria</taxon>
        <taxon>Pseudomonadati</taxon>
        <taxon>Bacteroidota</taxon>
        <taxon>Chitinophagia</taxon>
        <taxon>Chitinophagales</taxon>
        <taxon>Chitinophagaceae</taxon>
        <taxon>Chitinophaga</taxon>
    </lineage>
</organism>
<reference evidence="3 4" key="1">
    <citation type="submission" date="2021-04" db="EMBL/GenBank/DDBJ databases">
        <title>Chitinophaga sp. nov., isolated from the rhizosphere soil.</title>
        <authorList>
            <person name="He S."/>
        </authorList>
    </citation>
    <scope>NUCLEOTIDE SEQUENCE [LARGE SCALE GENOMIC DNA]</scope>
    <source>
        <strain evidence="3 4">2R12</strain>
    </source>
</reference>
<comment type="caution">
    <text evidence="3">The sequence shown here is derived from an EMBL/GenBank/DDBJ whole genome shotgun (WGS) entry which is preliminary data.</text>
</comment>
<evidence type="ECO:0000313" key="3">
    <source>
        <dbReference type="EMBL" id="MBS0028770.1"/>
    </source>
</evidence>
<dbReference type="EMBL" id="JAGTXB010000006">
    <property type="protein sequence ID" value="MBS0028770.1"/>
    <property type="molecule type" value="Genomic_DNA"/>
</dbReference>
<sequence>MKAITVLLLLLCNTVLYAQECDCKKKFDSVQVYLRKNYVGFIDKVTPVTLQAYTAMVAKQQLQAATIRSATHCLLLINRYLRFFKDQHLTLKPGYTPVTEKIALTPVQLEQLDKQPPASIAGIYQADSMYKVALIRHPRGLRTYAAVVLESAIPEWKPGDVIFELAASGTDKFDLISYQHHRVAFDTVTIGRQRDGLSALGWQKPGALRTPASRETPAFGDMPAAGFFFREIDDSTGYLRISSFDAADYYLADSVLNANDEYLRKNTRLLIDIRDNGAGVDKLTERLRPVLYTQPVRIIGVDFYATPDNIKAWSRLLDEQAGKLPEEYVEQLRNVMHQGDGLQGRLVSMGPDENMILPSPLATPAKIGLIINGKCSNTAEQFLLEAAQSKKVKIFGAPSAGALDYAHVNMVKFLAPEFSIDYPVTRSRRVAAGQGIDNKGVQPEVKINFHTAGWLEEIVKQL</sequence>
<dbReference type="RefSeq" id="WP_211973860.1">
    <property type="nucleotide sequence ID" value="NZ_CBFHAM010000037.1"/>
</dbReference>